<dbReference type="Pfam" id="PF00069">
    <property type="entry name" value="Pkinase"/>
    <property type="match status" value="1"/>
</dbReference>
<keyword evidence="8" id="KW-0067">ATP-binding</keyword>
<feature type="compositionally biased region" description="Basic and acidic residues" evidence="15">
    <location>
        <begin position="219"/>
        <end position="231"/>
    </location>
</feature>
<evidence type="ECO:0000256" key="2">
    <source>
        <dbReference type="ARBA" id="ARBA00022527"/>
    </source>
</evidence>
<evidence type="ECO:0000256" key="1">
    <source>
        <dbReference type="ARBA" id="ARBA00006352"/>
    </source>
</evidence>
<dbReference type="GO" id="GO:0030553">
    <property type="term" value="F:cGMP binding"/>
    <property type="evidence" value="ECO:0007669"/>
    <property type="project" value="UniProtKB-KW"/>
</dbReference>
<accession>A0A4E0S315</accession>
<keyword evidence="6" id="KW-0547">Nucleotide-binding</keyword>
<dbReference type="Pfam" id="PF00027">
    <property type="entry name" value="cNMP_binding"/>
    <property type="match status" value="2"/>
</dbReference>
<dbReference type="InterPro" id="IPR018490">
    <property type="entry name" value="cNMP-bd_dom_sf"/>
</dbReference>
<keyword evidence="20" id="KW-1185">Reference proteome</keyword>
<evidence type="ECO:0000256" key="3">
    <source>
        <dbReference type="ARBA" id="ARBA00022535"/>
    </source>
</evidence>
<dbReference type="InterPro" id="IPR014710">
    <property type="entry name" value="RmlC-like_jellyroll"/>
</dbReference>
<comment type="caution">
    <text evidence="19">The sequence shown here is derived from an EMBL/GenBank/DDBJ whole genome shotgun (WGS) entry which is preliminary data.</text>
</comment>
<dbReference type="PROSITE" id="PS50011">
    <property type="entry name" value="PROTEIN_KINASE_DOM"/>
    <property type="match status" value="1"/>
</dbReference>
<proteinExistence type="inferred from homology"/>
<evidence type="ECO:0000259" key="16">
    <source>
        <dbReference type="PROSITE" id="PS50011"/>
    </source>
</evidence>
<dbReference type="PROSITE" id="PS00108">
    <property type="entry name" value="PROTEIN_KINASE_ST"/>
    <property type="match status" value="1"/>
</dbReference>
<comment type="catalytic activity">
    <reaction evidence="11">
        <text>L-seryl-[protein] + ATP = O-phospho-L-seryl-[protein] + ADP + H(+)</text>
        <dbReference type="Rhea" id="RHEA:17989"/>
        <dbReference type="Rhea" id="RHEA-COMP:9863"/>
        <dbReference type="Rhea" id="RHEA-COMP:11604"/>
        <dbReference type="ChEBI" id="CHEBI:15378"/>
        <dbReference type="ChEBI" id="CHEBI:29999"/>
        <dbReference type="ChEBI" id="CHEBI:30616"/>
        <dbReference type="ChEBI" id="CHEBI:83421"/>
        <dbReference type="ChEBI" id="CHEBI:456216"/>
        <dbReference type="EC" id="2.7.11.12"/>
    </reaction>
</comment>
<dbReference type="SUPFAM" id="SSF56112">
    <property type="entry name" value="Protein kinase-like (PK-like)"/>
    <property type="match status" value="1"/>
</dbReference>
<evidence type="ECO:0000256" key="14">
    <source>
        <dbReference type="SAM" id="Coils"/>
    </source>
</evidence>
<keyword evidence="5" id="KW-0808">Transferase</keyword>
<dbReference type="Gene3D" id="2.60.120.10">
    <property type="entry name" value="Jelly Rolls"/>
    <property type="match status" value="2"/>
</dbReference>
<keyword evidence="9" id="KW-0142">cGMP-binding</keyword>
<evidence type="ECO:0000256" key="4">
    <source>
        <dbReference type="ARBA" id="ARBA00022553"/>
    </source>
</evidence>
<evidence type="ECO:0000313" key="20">
    <source>
        <dbReference type="Proteomes" id="UP000230066"/>
    </source>
</evidence>
<sequence>MASVCDRSSNLSNSPLPQAAALPSTQSAQLVVGQSALNPTTPPACGAQLATSANPTTLPSLNLSNPLVSSPLAAQSQPCPTLQAIVNGDANKSNAPAGVDIVVQLQGLVDRLRAAVRSRDYRIQELEREVDKLRSVLDQQLTGSWNQQNKDDASDQLETISLNRDELAPVDEDAVAEYGSSSDALQISTAPKEPDTIASDSHAANLLRKRLGVSGESSRPTKDLKYHEKDAKSRQQIREALRSNDLLMNLDAVQLQEMVSCMYEQIIPAGCFIIREGDDGEHLYVGAEGEYEVTKGGKRLCTMNSGRCFGELALLYNCKRTASVRAVAQSRVWALDRGCFQSIMMKTGLKRLEERKAFLRSVPLLKELPASRIVRIADALEAQYHAPGDCIIRQGELADSFFLIQSGEVNVTITSPASTETGGEPVEHNVRQMSKGEYFGEKALLGEGRRTANVYALGPSGVEVLCLYRKDFLELIGDIQELKNKPYMMDEQSQSPTKYQKSDFNSDASLLTSTSLYGEMSQESNSPCAEVLTTESVPAGSTSPTAAAVTTPPRLLPEASSTGPLLRTNIRLCDLERVCVLGVGGFGRVDLVTLTYDRTQAFAMKRLQKQHVVQTRQQEHVHFEKLILSSVSSPFICRLYATYRDNKYVYMLLEACLGGELWTILRDSHHLDDRTTRFCLACCIEALDYLHRHGIIYRDLKPENMLITSRGYIKMCDFGFAKYIGIGNKTWTFCGTPEYVAPEVILNKGHDFAADYWSLGILTFELLTGTPPFQASEPIKIYMKTLKGIDALGLAQNKFICLKALQFIRRLCRFNPSERLGIGKHGIQEIRSHKYFQGFDWAAIAKQTLPTPFKVKLNGPLDYSNFDRFTMDEQEPPDELSGWDANF</sequence>
<feature type="domain" description="AGC-kinase C-terminal" evidence="18">
    <location>
        <begin position="837"/>
        <end position="887"/>
    </location>
</feature>
<dbReference type="FunFam" id="2.60.120.10:FF:000072">
    <property type="entry name" value="cGMP-dependent protein kinase"/>
    <property type="match status" value="1"/>
</dbReference>
<dbReference type="InterPro" id="IPR000961">
    <property type="entry name" value="AGC-kinase_C"/>
</dbReference>
<evidence type="ECO:0000256" key="7">
    <source>
        <dbReference type="ARBA" id="ARBA00022777"/>
    </source>
</evidence>
<organism evidence="19 20">
    <name type="scientific">Fasciola hepatica</name>
    <name type="common">Liver fluke</name>
    <dbReference type="NCBI Taxonomy" id="6192"/>
    <lineage>
        <taxon>Eukaryota</taxon>
        <taxon>Metazoa</taxon>
        <taxon>Spiralia</taxon>
        <taxon>Lophotrochozoa</taxon>
        <taxon>Platyhelminthes</taxon>
        <taxon>Trematoda</taxon>
        <taxon>Digenea</taxon>
        <taxon>Plagiorchiida</taxon>
        <taxon>Echinostomata</taxon>
        <taxon>Echinostomatoidea</taxon>
        <taxon>Fasciolidae</taxon>
        <taxon>Fasciola</taxon>
    </lineage>
</organism>
<evidence type="ECO:0000256" key="8">
    <source>
        <dbReference type="ARBA" id="ARBA00022840"/>
    </source>
</evidence>
<dbReference type="PROSITE" id="PS51285">
    <property type="entry name" value="AGC_KINASE_CTER"/>
    <property type="match status" value="1"/>
</dbReference>
<dbReference type="PANTHER" id="PTHR24353:SF147">
    <property type="entry name" value="CGMP-DEPENDENT SERINE_THREONIN PROTEIN KINASE-RELATED"/>
    <property type="match status" value="1"/>
</dbReference>
<comment type="catalytic activity">
    <reaction evidence="13">
        <text>L-seryl-[protein] + ATP = O-phospho-L-seryl-[protein] + ADP + H(+)</text>
        <dbReference type="Rhea" id="RHEA:17989"/>
        <dbReference type="Rhea" id="RHEA-COMP:9863"/>
        <dbReference type="Rhea" id="RHEA-COMP:11604"/>
        <dbReference type="ChEBI" id="CHEBI:15378"/>
        <dbReference type="ChEBI" id="CHEBI:29999"/>
        <dbReference type="ChEBI" id="CHEBI:30616"/>
        <dbReference type="ChEBI" id="CHEBI:83421"/>
        <dbReference type="ChEBI" id="CHEBI:456216"/>
        <dbReference type="EC" id="2.7.11.1"/>
    </reaction>
</comment>
<evidence type="ECO:0000256" key="5">
    <source>
        <dbReference type="ARBA" id="ARBA00022679"/>
    </source>
</evidence>
<dbReference type="PROSITE" id="PS50042">
    <property type="entry name" value="CNMP_BINDING_3"/>
    <property type="match status" value="2"/>
</dbReference>
<dbReference type="GO" id="GO:0004692">
    <property type="term" value="F:cGMP-dependent protein kinase activity"/>
    <property type="evidence" value="ECO:0007669"/>
    <property type="project" value="UniProtKB-EC"/>
</dbReference>
<dbReference type="InterPro" id="IPR018488">
    <property type="entry name" value="cNMP-bd_CS"/>
</dbReference>
<evidence type="ECO:0000259" key="18">
    <source>
        <dbReference type="PROSITE" id="PS51285"/>
    </source>
</evidence>
<dbReference type="InterPro" id="IPR035014">
    <property type="entry name" value="STKc_cGK"/>
</dbReference>
<feature type="domain" description="Protein kinase" evidence="16">
    <location>
        <begin position="575"/>
        <end position="836"/>
    </location>
</feature>
<dbReference type="AlphaFoldDB" id="A0A4E0S315"/>
<evidence type="ECO:0000256" key="10">
    <source>
        <dbReference type="ARBA" id="ARBA00047298"/>
    </source>
</evidence>
<comment type="catalytic activity">
    <reaction evidence="12">
        <text>L-threonyl-[protein] + ATP = O-phospho-L-threonyl-[protein] + ADP + H(+)</text>
        <dbReference type="Rhea" id="RHEA:46608"/>
        <dbReference type="Rhea" id="RHEA-COMP:11060"/>
        <dbReference type="Rhea" id="RHEA-COMP:11605"/>
        <dbReference type="ChEBI" id="CHEBI:15378"/>
        <dbReference type="ChEBI" id="CHEBI:30013"/>
        <dbReference type="ChEBI" id="CHEBI:30616"/>
        <dbReference type="ChEBI" id="CHEBI:61977"/>
        <dbReference type="ChEBI" id="CHEBI:456216"/>
        <dbReference type="EC" id="2.7.11.1"/>
    </reaction>
</comment>
<feature type="coiled-coil region" evidence="14">
    <location>
        <begin position="109"/>
        <end position="143"/>
    </location>
</feature>
<dbReference type="InterPro" id="IPR011009">
    <property type="entry name" value="Kinase-like_dom_sf"/>
</dbReference>
<evidence type="ECO:0000256" key="13">
    <source>
        <dbReference type="ARBA" id="ARBA00048679"/>
    </source>
</evidence>
<comment type="catalytic activity">
    <reaction evidence="10">
        <text>L-threonyl-[protein] + ATP = O-phospho-L-threonyl-[protein] + ADP + H(+)</text>
        <dbReference type="Rhea" id="RHEA:46608"/>
        <dbReference type="Rhea" id="RHEA-COMP:11060"/>
        <dbReference type="Rhea" id="RHEA-COMP:11605"/>
        <dbReference type="ChEBI" id="CHEBI:15378"/>
        <dbReference type="ChEBI" id="CHEBI:30013"/>
        <dbReference type="ChEBI" id="CHEBI:30616"/>
        <dbReference type="ChEBI" id="CHEBI:61977"/>
        <dbReference type="ChEBI" id="CHEBI:456216"/>
        <dbReference type="EC" id="2.7.11.12"/>
    </reaction>
</comment>
<dbReference type="GO" id="GO:0007010">
    <property type="term" value="P:cytoskeleton organization"/>
    <property type="evidence" value="ECO:0007669"/>
    <property type="project" value="UniProtKB-ARBA"/>
</dbReference>
<dbReference type="SMART" id="SM00133">
    <property type="entry name" value="S_TK_X"/>
    <property type="match status" value="1"/>
</dbReference>
<keyword evidence="2" id="KW-0723">Serine/threonine-protein kinase</keyword>
<feature type="domain" description="Cyclic nucleotide-binding" evidence="17">
    <location>
        <begin position="246"/>
        <end position="361"/>
    </location>
</feature>
<dbReference type="Gene3D" id="3.30.200.20">
    <property type="entry name" value="Phosphorylase Kinase, domain 1"/>
    <property type="match status" value="1"/>
</dbReference>
<evidence type="ECO:0000256" key="9">
    <source>
        <dbReference type="ARBA" id="ARBA00022992"/>
    </source>
</evidence>
<dbReference type="PRINTS" id="PR00103">
    <property type="entry name" value="CAMPKINASE"/>
</dbReference>
<dbReference type="GO" id="GO:0005524">
    <property type="term" value="F:ATP binding"/>
    <property type="evidence" value="ECO:0007669"/>
    <property type="project" value="UniProtKB-KW"/>
</dbReference>
<dbReference type="InterPro" id="IPR000719">
    <property type="entry name" value="Prot_kinase_dom"/>
</dbReference>
<dbReference type="EMBL" id="JXXN02000645">
    <property type="protein sequence ID" value="THD26730.1"/>
    <property type="molecule type" value="Genomic_DNA"/>
</dbReference>
<evidence type="ECO:0000259" key="17">
    <source>
        <dbReference type="PROSITE" id="PS50042"/>
    </source>
</evidence>
<dbReference type="PANTHER" id="PTHR24353">
    <property type="entry name" value="CYCLIC NUCLEOTIDE-DEPENDENT PROTEIN KINASE"/>
    <property type="match status" value="1"/>
</dbReference>
<comment type="similarity">
    <text evidence="1">Belongs to the protein kinase superfamily. AGC Ser/Thr protein kinase family. cGMP subfamily.</text>
</comment>
<dbReference type="PROSITE" id="PS00888">
    <property type="entry name" value="CNMP_BINDING_1"/>
    <property type="match status" value="1"/>
</dbReference>
<name>A0A4E0S315_FASHE</name>
<dbReference type="SMART" id="SM00220">
    <property type="entry name" value="S_TKc"/>
    <property type="match status" value="1"/>
</dbReference>
<evidence type="ECO:0000313" key="19">
    <source>
        <dbReference type="EMBL" id="THD26730.1"/>
    </source>
</evidence>
<gene>
    <name evidence="19" type="ORF">D915_002486</name>
</gene>
<dbReference type="Proteomes" id="UP000230066">
    <property type="component" value="Unassembled WGS sequence"/>
</dbReference>
<keyword evidence="14" id="KW-0175">Coiled coil</keyword>
<dbReference type="SMART" id="SM00100">
    <property type="entry name" value="cNMP"/>
    <property type="match status" value="2"/>
</dbReference>
<evidence type="ECO:0000256" key="11">
    <source>
        <dbReference type="ARBA" id="ARBA00047462"/>
    </source>
</evidence>
<keyword evidence="4" id="KW-0597">Phosphoprotein</keyword>
<dbReference type="PROSITE" id="PS00889">
    <property type="entry name" value="CNMP_BINDING_2"/>
    <property type="match status" value="2"/>
</dbReference>
<dbReference type="InterPro" id="IPR008271">
    <property type="entry name" value="Ser/Thr_kinase_AS"/>
</dbReference>
<dbReference type="FunFam" id="1.10.510.10:FF:000024">
    <property type="entry name" value="Probable serine/threonine-protein kinase cot-1"/>
    <property type="match status" value="1"/>
</dbReference>
<keyword evidence="3" id="KW-0140">cGMP</keyword>
<feature type="region of interest" description="Disordered" evidence="15">
    <location>
        <begin position="212"/>
        <end position="231"/>
    </location>
</feature>
<dbReference type="CDD" id="cd00038">
    <property type="entry name" value="CAP_ED"/>
    <property type="match status" value="2"/>
</dbReference>
<evidence type="ECO:0000256" key="12">
    <source>
        <dbReference type="ARBA" id="ARBA00047899"/>
    </source>
</evidence>
<evidence type="ECO:0000256" key="15">
    <source>
        <dbReference type="SAM" id="MobiDB-lite"/>
    </source>
</evidence>
<dbReference type="InterPro" id="IPR000595">
    <property type="entry name" value="cNMP-bd_dom"/>
</dbReference>
<dbReference type="CDD" id="cd05572">
    <property type="entry name" value="STKc_cGK"/>
    <property type="match status" value="1"/>
</dbReference>
<feature type="domain" description="Cyclic nucleotide-binding" evidence="17">
    <location>
        <begin position="364"/>
        <end position="493"/>
    </location>
</feature>
<dbReference type="Gene3D" id="1.10.510.10">
    <property type="entry name" value="Transferase(Phosphotransferase) domain 1"/>
    <property type="match status" value="1"/>
</dbReference>
<dbReference type="SUPFAM" id="SSF51206">
    <property type="entry name" value="cAMP-binding domain-like"/>
    <property type="match status" value="2"/>
</dbReference>
<keyword evidence="7 19" id="KW-0418">Kinase</keyword>
<reference evidence="19" key="1">
    <citation type="submission" date="2019-03" db="EMBL/GenBank/DDBJ databases">
        <title>Improved annotation for the trematode Fasciola hepatica.</title>
        <authorList>
            <person name="Choi Y.-J."/>
            <person name="Martin J."/>
            <person name="Mitreva M."/>
        </authorList>
    </citation>
    <scope>NUCLEOTIDE SEQUENCE [LARGE SCALE GENOMIC DNA]</scope>
</reference>
<evidence type="ECO:0000256" key="6">
    <source>
        <dbReference type="ARBA" id="ARBA00022741"/>
    </source>
</evidence>
<protein>
    <submittedName>
        <fullName evidence="19">cGMP dependent protein kinase</fullName>
    </submittedName>
</protein>